<keyword evidence="6" id="KW-0966">Cell projection</keyword>
<keyword evidence="6" id="KW-0969">Cilium</keyword>
<feature type="domain" description="Flagellar hook protein FlgE/F/G-like D1" evidence="5">
    <location>
        <begin position="74"/>
        <end position="130"/>
    </location>
</feature>
<feature type="signal peptide" evidence="4">
    <location>
        <begin position="1"/>
        <end position="18"/>
    </location>
</feature>
<dbReference type="EMBL" id="RYFG02000009">
    <property type="protein sequence ID" value="TRX02964.1"/>
    <property type="molecule type" value="Genomic_DNA"/>
</dbReference>
<reference evidence="6 7" key="1">
    <citation type="journal article" date="2019" name="Antonie Van Leeuwenhoek">
        <title>Description of 'Ca. Methylobacter oryzae' KRF1, a novel species from the environmentally important Methylobacter clade 2.</title>
        <authorList>
            <person name="Khatri K."/>
            <person name="Mohite J.A."/>
            <person name="Pandit P.S."/>
            <person name="Bahulikar R."/>
            <person name="Rahalkar M.C."/>
        </authorList>
    </citation>
    <scope>NUCLEOTIDE SEQUENCE [LARGE SCALE GENOMIC DNA]</scope>
    <source>
        <strain evidence="6 7">KRF1</strain>
    </source>
</reference>
<protein>
    <submittedName>
        <fullName evidence="6">Flagellar hook basal-body protein</fullName>
    </submittedName>
</protein>
<keyword evidence="4" id="KW-0732">Signal</keyword>
<evidence type="ECO:0000313" key="7">
    <source>
        <dbReference type="Proteomes" id="UP000733744"/>
    </source>
</evidence>
<organism evidence="6 7">
    <name type="scientific">Candidatus Methylobacter oryzae</name>
    <dbReference type="NCBI Taxonomy" id="2497749"/>
    <lineage>
        <taxon>Bacteria</taxon>
        <taxon>Pseudomonadati</taxon>
        <taxon>Pseudomonadota</taxon>
        <taxon>Gammaproteobacteria</taxon>
        <taxon>Methylococcales</taxon>
        <taxon>Methylococcaceae</taxon>
        <taxon>Methylobacter</taxon>
    </lineage>
</organism>
<dbReference type="InterPro" id="IPR037925">
    <property type="entry name" value="FlgE/F/G-like"/>
</dbReference>
<keyword evidence="3" id="KW-0975">Bacterial flagellum</keyword>
<dbReference type="PANTHER" id="PTHR30435:SF19">
    <property type="entry name" value="FLAGELLAR BASAL-BODY ROD PROTEIN FLGG"/>
    <property type="match status" value="1"/>
</dbReference>
<keyword evidence="7" id="KW-1185">Reference proteome</keyword>
<dbReference type="SUPFAM" id="SSF117143">
    <property type="entry name" value="Flagellar hook protein flgE"/>
    <property type="match status" value="1"/>
</dbReference>
<dbReference type="InterPro" id="IPR053967">
    <property type="entry name" value="LlgE_F_G-like_D1"/>
</dbReference>
<proteinExistence type="inferred from homology"/>
<evidence type="ECO:0000256" key="4">
    <source>
        <dbReference type="SAM" id="SignalP"/>
    </source>
</evidence>
<evidence type="ECO:0000256" key="2">
    <source>
        <dbReference type="ARBA" id="ARBA00009677"/>
    </source>
</evidence>
<evidence type="ECO:0000313" key="6">
    <source>
        <dbReference type="EMBL" id="TRX02964.1"/>
    </source>
</evidence>
<comment type="subcellular location">
    <subcellularLocation>
        <location evidence="1">Bacterial flagellum basal body</location>
    </subcellularLocation>
</comment>
<evidence type="ECO:0000256" key="3">
    <source>
        <dbReference type="ARBA" id="ARBA00023143"/>
    </source>
</evidence>
<evidence type="ECO:0000259" key="5">
    <source>
        <dbReference type="Pfam" id="PF22692"/>
    </source>
</evidence>
<name>A0ABY3CHW3_9GAMM</name>
<dbReference type="RefSeq" id="WP_127027369.1">
    <property type="nucleotide sequence ID" value="NZ_RYFG02000009.1"/>
</dbReference>
<sequence>MNFLIFGILVFFSAMTHADINYSGVWKDNDDGTFYSIHQSADAIAVAELSQQSGMLPPFIQGAIRSTDQDLDLAITGEGFFILELSDGSHAYTRDGRFYISADNKIINDRGERLVTERMSTISNTNIPKTLHGNTATKTFNCVEYFGCISSTQLNRMLIIDRTGIISLTDAATGAVVAIDRIPLASIHPQDYQFTGYPVTVKNQNAVSQFYPAEQASYAGIMQGALEQLEDDTKTWRSLTGKLEGNHARLFTENEKPDAANYFPWQEINFTDQSNAQIVKKCPANLKFCPSYEEIKDRQLIKIF</sequence>
<dbReference type="Proteomes" id="UP000733744">
    <property type="component" value="Unassembled WGS sequence"/>
</dbReference>
<comment type="similarity">
    <text evidence="2">Belongs to the flagella basal body rod proteins family.</text>
</comment>
<dbReference type="Pfam" id="PF22692">
    <property type="entry name" value="LlgE_F_G_D1"/>
    <property type="match status" value="1"/>
</dbReference>
<comment type="caution">
    <text evidence="6">The sequence shown here is derived from an EMBL/GenBank/DDBJ whole genome shotgun (WGS) entry which is preliminary data.</text>
</comment>
<dbReference type="PANTHER" id="PTHR30435">
    <property type="entry name" value="FLAGELLAR PROTEIN"/>
    <property type="match status" value="1"/>
</dbReference>
<keyword evidence="6" id="KW-0282">Flagellum</keyword>
<evidence type="ECO:0000256" key="1">
    <source>
        <dbReference type="ARBA" id="ARBA00004117"/>
    </source>
</evidence>
<feature type="chain" id="PRO_5045974682" evidence="4">
    <location>
        <begin position="19"/>
        <end position="304"/>
    </location>
</feature>
<accession>A0ABY3CHW3</accession>
<gene>
    <name evidence="6" type="ORF">EKO24_001380</name>
</gene>